<reference evidence="2" key="1">
    <citation type="journal article" date="2020" name="mSystems">
        <title>Genome- and Community-Level Interaction Insights into Carbon Utilization and Element Cycling Functions of Hydrothermarchaeota in Hydrothermal Sediment.</title>
        <authorList>
            <person name="Zhou Z."/>
            <person name="Liu Y."/>
            <person name="Xu W."/>
            <person name="Pan J."/>
            <person name="Luo Z.H."/>
            <person name="Li M."/>
        </authorList>
    </citation>
    <scope>NUCLEOTIDE SEQUENCE [LARGE SCALE GENOMIC DNA]</scope>
    <source>
        <strain evidence="2">SpSt-1261</strain>
    </source>
</reference>
<reference evidence="3" key="2">
    <citation type="submission" date="2020-10" db="EMBL/GenBank/DDBJ databases">
        <title>Fervidococcus fontis strain 3639Fd - the first crenarchaeon capable of growth on lipids.</title>
        <authorList>
            <person name="Kochetkova T.V."/>
            <person name="Elcheninov A.G."/>
            <person name="Toschakov S.V."/>
            <person name="Kublanov I.V."/>
        </authorList>
    </citation>
    <scope>NUCLEOTIDE SEQUENCE</scope>
    <source>
        <strain evidence="3">3639Fd</strain>
    </source>
</reference>
<keyword evidence="1" id="KW-0812">Transmembrane</keyword>
<accession>A0A7C2Z3A8</accession>
<feature type="transmembrane region" description="Helical" evidence="1">
    <location>
        <begin position="20"/>
        <end position="38"/>
    </location>
</feature>
<sequence length="105" mass="11554">MVFAMQFSSGTSIFSPEVQGILTLVLLAATLALFYYAMIQMSPKKTQEEVEVKTVITCTSTGQTTERAFQKGDYVGKILGECENSGQSVITSIFEVKKEINKSKK</sequence>
<dbReference type="Proteomes" id="UP000886076">
    <property type="component" value="Unassembled WGS sequence"/>
</dbReference>
<dbReference type="AlphaFoldDB" id="A0A7C2Z3A8"/>
<comment type="caution">
    <text evidence="2">The sequence shown here is derived from an EMBL/GenBank/DDBJ whole genome shotgun (WGS) entry which is preliminary data.</text>
</comment>
<keyword evidence="1" id="KW-1133">Transmembrane helix</keyword>
<dbReference type="Proteomes" id="UP000652307">
    <property type="component" value="Unassembled WGS sequence"/>
</dbReference>
<organism evidence="2">
    <name type="scientific">Fervidicoccus fontis</name>
    <dbReference type="NCBI Taxonomy" id="683846"/>
    <lineage>
        <taxon>Archaea</taxon>
        <taxon>Thermoproteota</taxon>
        <taxon>Thermoprotei</taxon>
        <taxon>Fervidicoccales</taxon>
        <taxon>Fervidicoccaceae</taxon>
        <taxon>Fervidicoccus</taxon>
    </lineage>
</organism>
<protein>
    <submittedName>
        <fullName evidence="2">Uncharacterized protein</fullName>
    </submittedName>
</protein>
<keyword evidence="1" id="KW-0472">Membrane</keyword>
<name>A0A7C2Z3A8_9CREN</name>
<dbReference type="OMA" id="ILGECEN"/>
<dbReference type="EMBL" id="DSFH01000059">
    <property type="protein sequence ID" value="HEW64357.1"/>
    <property type="molecule type" value="Genomic_DNA"/>
</dbReference>
<dbReference type="EMBL" id="JADEZV010000002">
    <property type="protein sequence ID" value="MBE9391306.1"/>
    <property type="molecule type" value="Genomic_DNA"/>
</dbReference>
<dbReference type="RefSeq" id="WP_014557877.1">
    <property type="nucleotide sequence ID" value="NZ_DSFH01000059.1"/>
</dbReference>
<proteinExistence type="predicted"/>
<evidence type="ECO:0000256" key="1">
    <source>
        <dbReference type="SAM" id="Phobius"/>
    </source>
</evidence>
<evidence type="ECO:0000313" key="3">
    <source>
        <dbReference type="EMBL" id="MBE9391306.1"/>
    </source>
</evidence>
<gene>
    <name evidence="2" type="ORF">ENO39_04810</name>
    <name evidence="3" type="ORF">IOK49_04365</name>
</gene>
<evidence type="ECO:0000313" key="2">
    <source>
        <dbReference type="EMBL" id="HEW64357.1"/>
    </source>
</evidence>